<dbReference type="RefSeq" id="WP_319929315.1">
    <property type="nucleotide sequence ID" value="NZ_VCDN01000019.1"/>
</dbReference>
<organism evidence="1 2">
    <name type="scientific">Xenorhabdus santafensis</name>
    <dbReference type="NCBI Taxonomy" id="2582833"/>
    <lineage>
        <taxon>Bacteria</taxon>
        <taxon>Pseudomonadati</taxon>
        <taxon>Pseudomonadota</taxon>
        <taxon>Gammaproteobacteria</taxon>
        <taxon>Enterobacterales</taxon>
        <taxon>Morganellaceae</taxon>
        <taxon>Xenorhabdus</taxon>
    </lineage>
</organism>
<gene>
    <name evidence="1" type="ORF">FE392_05975</name>
</gene>
<protein>
    <submittedName>
        <fullName evidence="1">Uncharacterized protein</fullName>
    </submittedName>
</protein>
<keyword evidence="2" id="KW-1185">Reference proteome</keyword>
<evidence type="ECO:0000313" key="2">
    <source>
        <dbReference type="Proteomes" id="UP001271890"/>
    </source>
</evidence>
<name>A0ABU4S7X0_9GAMM</name>
<proteinExistence type="predicted"/>
<evidence type="ECO:0000313" key="1">
    <source>
        <dbReference type="EMBL" id="MDX7986880.1"/>
    </source>
</evidence>
<reference evidence="2" key="1">
    <citation type="journal article" date="2024" name="Toxins">
        <title>Genome Sequence Analysis of Native Xenorhabdus Strains Isolated from Entomopathogenic Nematodes in Argentina.</title>
        <authorList>
            <person name="Palma L."/>
            <person name="Frizzo L."/>
            <person name="Kaiser S."/>
            <person name="Berry C."/>
            <person name="Caballero P."/>
            <person name="Bode H.B."/>
            <person name="Del Valle E.E."/>
        </authorList>
    </citation>
    <scope>NUCLEOTIDE SEQUENCE [LARGE SCALE GENOMIC DNA]</scope>
    <source>
        <strain evidence="2">12</strain>
    </source>
</reference>
<sequence length="220" mass="25581">MKYIFFSPNEFHVFEDRPAEFPHERRLTVSARGWPGCFAALDEEISPDRLKSILCSHLDIFMYRHIRLLFCHSADKEGWFTGSFAEKFSRLLPAAIIEAYLGTLHVRTIDFPDMNYKKISRPNANYHIDYEKNSQGKYIGKGAKQTLMFDFEPKYATQSMFPTNSDGEAQKACFESTLKSWEEQFETCDPVCIKDILSSRLFFCKGQSSENIKDFLYNLP</sequence>
<dbReference type="EMBL" id="VCDN01000019">
    <property type="protein sequence ID" value="MDX7986880.1"/>
    <property type="molecule type" value="Genomic_DNA"/>
</dbReference>
<accession>A0ABU4S7X0</accession>
<comment type="caution">
    <text evidence="1">The sequence shown here is derived from an EMBL/GenBank/DDBJ whole genome shotgun (WGS) entry which is preliminary data.</text>
</comment>
<dbReference type="Proteomes" id="UP001271890">
    <property type="component" value="Unassembled WGS sequence"/>
</dbReference>